<dbReference type="Proteomes" id="UP000320766">
    <property type="component" value="Unassembled WGS sequence"/>
</dbReference>
<evidence type="ECO:0000313" key="2">
    <source>
        <dbReference type="Proteomes" id="UP000320766"/>
    </source>
</evidence>
<gene>
    <name evidence="1" type="ORF">EF807_03350</name>
</gene>
<proteinExistence type="predicted"/>
<name>A0A520KXC5_9EURY</name>
<reference evidence="1 2" key="1">
    <citation type="journal article" date="2019" name="Nat. Microbiol.">
        <title>Wide diversity of methane and short-chain alkane metabolisms in uncultured archaea.</title>
        <authorList>
            <person name="Borrel G."/>
            <person name="Adam P.S."/>
            <person name="McKay L.J."/>
            <person name="Chen L.X."/>
            <person name="Sierra-Garcia I.N."/>
            <person name="Sieber C.M."/>
            <person name="Letourneur Q."/>
            <person name="Ghozlane A."/>
            <person name="Andersen G.L."/>
            <person name="Li W.J."/>
            <person name="Hallam S.J."/>
            <person name="Muyzer G."/>
            <person name="de Oliveira V.M."/>
            <person name="Inskeep W.P."/>
            <person name="Banfield J.F."/>
            <person name="Gribaldo S."/>
        </authorList>
    </citation>
    <scope>NUCLEOTIDE SEQUENCE [LARGE SCALE GENOMIC DNA]</scope>
    <source>
        <strain evidence="1">NM1b</strain>
    </source>
</reference>
<organism evidence="1 2">
    <name type="scientific">Candidatus Methanolliviera hydrocarbonicum</name>
    <dbReference type="NCBI Taxonomy" id="2491085"/>
    <lineage>
        <taxon>Archaea</taxon>
        <taxon>Methanobacteriati</taxon>
        <taxon>Methanobacteriota</taxon>
        <taxon>Candidatus Methanoliparia</taxon>
        <taxon>Candidatus Methanoliparales</taxon>
        <taxon>Candidatus Methanollivieraceae</taxon>
        <taxon>Candidatus Methanolliviera</taxon>
    </lineage>
</organism>
<accession>A0A520KXC5</accession>
<sequence>MRKNSIIVSMAIFALVLLAVSIYSYEVTAQPPTYNKITKTGEDASKTILTVEIPKSVAVDERFDVKATVRCEKGKEYTGRITAFIIGESTIGEEESSASKSEAYLDEDVSYTIAEKLEEMNPKEIEEDLEYGELIEVDTNGEERYYIICSLSSKLLRVNDTDQTLDLPLVAPPGPTVCYAFTLLVGEKQTSMPEAYRELMKKYTSPKAESKVSIRSIPVKVT</sequence>
<dbReference type="AlphaFoldDB" id="A0A520KXC5"/>
<protein>
    <submittedName>
        <fullName evidence="1">Uncharacterized protein</fullName>
    </submittedName>
</protein>
<comment type="caution">
    <text evidence="1">The sequence shown here is derived from an EMBL/GenBank/DDBJ whole genome shotgun (WGS) entry which is preliminary data.</text>
</comment>
<dbReference type="EMBL" id="RXIL01000055">
    <property type="protein sequence ID" value="RZN70424.1"/>
    <property type="molecule type" value="Genomic_DNA"/>
</dbReference>
<evidence type="ECO:0000313" key="1">
    <source>
        <dbReference type="EMBL" id="RZN70424.1"/>
    </source>
</evidence>